<evidence type="ECO:0000313" key="9">
    <source>
        <dbReference type="Proteomes" id="UP000177382"/>
    </source>
</evidence>
<dbReference type="CDD" id="cd13127">
    <property type="entry name" value="MATE_tuaB_like"/>
    <property type="match status" value="1"/>
</dbReference>
<evidence type="ECO:0000256" key="6">
    <source>
        <dbReference type="ARBA" id="ARBA00023136"/>
    </source>
</evidence>
<dbReference type="InterPro" id="IPR050833">
    <property type="entry name" value="Poly_Biosynth_Transport"/>
</dbReference>
<accession>A0A1F7XLI7</accession>
<reference evidence="8 9" key="1">
    <citation type="journal article" date="2016" name="Nat. Commun.">
        <title>Thousands of microbial genomes shed light on interconnected biogeochemical processes in an aquifer system.</title>
        <authorList>
            <person name="Anantharaman K."/>
            <person name="Brown C.T."/>
            <person name="Hug L.A."/>
            <person name="Sharon I."/>
            <person name="Castelle C.J."/>
            <person name="Probst A.J."/>
            <person name="Thomas B.C."/>
            <person name="Singh A."/>
            <person name="Wilkins M.J."/>
            <person name="Karaoz U."/>
            <person name="Brodie E.L."/>
            <person name="Williams K.H."/>
            <person name="Hubbard S.S."/>
            <person name="Banfield J.F."/>
        </authorList>
    </citation>
    <scope>NUCLEOTIDE SEQUENCE [LARGE SCALE GENOMIC DNA]</scope>
</reference>
<evidence type="ECO:0000256" key="2">
    <source>
        <dbReference type="ARBA" id="ARBA00007430"/>
    </source>
</evidence>
<comment type="caution">
    <text evidence="8">The sequence shown here is derived from an EMBL/GenBank/DDBJ whole genome shotgun (WGS) entry which is preliminary data.</text>
</comment>
<feature type="transmembrane region" description="Helical" evidence="7">
    <location>
        <begin position="283"/>
        <end position="305"/>
    </location>
</feature>
<feature type="transmembrane region" description="Helical" evidence="7">
    <location>
        <begin position="79"/>
        <end position="106"/>
    </location>
</feature>
<keyword evidence="5 7" id="KW-1133">Transmembrane helix</keyword>
<dbReference type="Proteomes" id="UP000177382">
    <property type="component" value="Unassembled WGS sequence"/>
</dbReference>
<keyword evidence="3" id="KW-1003">Cell membrane</keyword>
<comment type="subcellular location">
    <subcellularLocation>
        <location evidence="1">Cell membrane</location>
        <topology evidence="1">Multi-pass membrane protein</topology>
    </subcellularLocation>
</comment>
<dbReference type="AlphaFoldDB" id="A0A1F7XLI7"/>
<dbReference type="PANTHER" id="PTHR30250">
    <property type="entry name" value="PST FAMILY PREDICTED COLANIC ACID TRANSPORTER"/>
    <property type="match status" value="1"/>
</dbReference>
<evidence type="ECO:0000313" key="8">
    <source>
        <dbReference type="EMBL" id="OGM15155.1"/>
    </source>
</evidence>
<dbReference type="STRING" id="1802485.A2V97_00235"/>
<organism evidence="8 9">
    <name type="scientific">Candidatus Woesebacteria bacterium RBG_16_42_24</name>
    <dbReference type="NCBI Taxonomy" id="1802485"/>
    <lineage>
        <taxon>Bacteria</taxon>
        <taxon>Candidatus Woeseibacteriota</taxon>
    </lineage>
</organism>
<protein>
    <submittedName>
        <fullName evidence="8">Uncharacterized protein</fullName>
    </submittedName>
</protein>
<sequence length="408" mass="44544">MGYLRDIVKGVSWLGGLKAISRAIAFAKTAILARVLIPAQFGLFGIASLVLELLEILTETGVNVVLMQEKKNMDTYINTAWIFSIARGFLISIVILLASPVIVVFFKSPDAYRLLYLMAVVPIIRGFINPSVVKLVKELKFKREFTFRLSIFIFDTLVAVSAALITHSAASIIYGLIAGAILEVILSYIIVKPRPRVTFEKEKLQEIVNRGKWLTGAGIFNYFFQHGDDIVVGRILGTYPLGIYQVAYRISTLPITEVSDVVGKVTFPVYVKISGEKKRLTQAFFKTLGGVCLLVIPFGALLFLFPREIINVTLGSNWLEAASVLKVLAIFGVIKAISNTVFAVLLSLGKQKYVTLITFVGILGLGVSILPLVRAYGIVGAGISALIGAIVAIPAAIYALRKSLEEVK</sequence>
<comment type="similarity">
    <text evidence="2">Belongs to the polysaccharide synthase family.</text>
</comment>
<proteinExistence type="inferred from homology"/>
<feature type="transmembrane region" description="Helical" evidence="7">
    <location>
        <begin position="378"/>
        <end position="400"/>
    </location>
</feature>
<name>A0A1F7XLI7_9BACT</name>
<evidence type="ECO:0000256" key="7">
    <source>
        <dbReference type="SAM" id="Phobius"/>
    </source>
</evidence>
<dbReference type="GO" id="GO:0005886">
    <property type="term" value="C:plasma membrane"/>
    <property type="evidence" value="ECO:0007669"/>
    <property type="project" value="UniProtKB-SubCell"/>
</dbReference>
<dbReference type="EMBL" id="MGFX01000007">
    <property type="protein sequence ID" value="OGM15155.1"/>
    <property type="molecule type" value="Genomic_DNA"/>
</dbReference>
<gene>
    <name evidence="8" type="ORF">A2V97_00235</name>
</gene>
<keyword evidence="4 7" id="KW-0812">Transmembrane</keyword>
<keyword evidence="6 7" id="KW-0472">Membrane</keyword>
<feature type="transmembrane region" description="Helical" evidence="7">
    <location>
        <begin position="325"/>
        <end position="346"/>
    </location>
</feature>
<evidence type="ECO:0000256" key="5">
    <source>
        <dbReference type="ARBA" id="ARBA00022989"/>
    </source>
</evidence>
<dbReference type="Pfam" id="PF13440">
    <property type="entry name" value="Polysacc_synt_3"/>
    <property type="match status" value="1"/>
</dbReference>
<feature type="transmembrane region" description="Helical" evidence="7">
    <location>
        <begin position="112"/>
        <end position="133"/>
    </location>
</feature>
<feature type="transmembrane region" description="Helical" evidence="7">
    <location>
        <begin position="353"/>
        <end position="372"/>
    </location>
</feature>
<evidence type="ECO:0000256" key="4">
    <source>
        <dbReference type="ARBA" id="ARBA00022692"/>
    </source>
</evidence>
<evidence type="ECO:0000256" key="1">
    <source>
        <dbReference type="ARBA" id="ARBA00004651"/>
    </source>
</evidence>
<feature type="transmembrane region" description="Helical" evidence="7">
    <location>
        <begin position="171"/>
        <end position="191"/>
    </location>
</feature>
<dbReference type="PANTHER" id="PTHR30250:SF10">
    <property type="entry name" value="LIPOPOLYSACCHARIDE BIOSYNTHESIS PROTEIN WZXC"/>
    <property type="match status" value="1"/>
</dbReference>
<evidence type="ECO:0000256" key="3">
    <source>
        <dbReference type="ARBA" id="ARBA00022475"/>
    </source>
</evidence>
<feature type="transmembrane region" description="Helical" evidence="7">
    <location>
        <begin position="145"/>
        <end position="165"/>
    </location>
</feature>